<sequence>MLSFNRKKYSTVWTEDAYLRSKAAWDGSFFCREN</sequence>
<proteinExistence type="predicted"/>
<gene>
    <name evidence="1" type="ORF">SAMN04488132_111100</name>
</gene>
<name>A0A1T4RBR1_9BACT</name>
<dbReference type="EMBL" id="FUWH01000011">
    <property type="protein sequence ID" value="SKA13393.1"/>
    <property type="molecule type" value="Genomic_DNA"/>
</dbReference>
<keyword evidence="2" id="KW-1185">Reference proteome</keyword>
<organism evidence="1 2">
    <name type="scientific">Sediminibacterium ginsengisoli</name>
    <dbReference type="NCBI Taxonomy" id="413434"/>
    <lineage>
        <taxon>Bacteria</taxon>
        <taxon>Pseudomonadati</taxon>
        <taxon>Bacteroidota</taxon>
        <taxon>Chitinophagia</taxon>
        <taxon>Chitinophagales</taxon>
        <taxon>Chitinophagaceae</taxon>
        <taxon>Sediminibacterium</taxon>
    </lineage>
</organism>
<reference evidence="1 2" key="1">
    <citation type="submission" date="2017-02" db="EMBL/GenBank/DDBJ databases">
        <authorList>
            <person name="Peterson S.W."/>
        </authorList>
    </citation>
    <scope>NUCLEOTIDE SEQUENCE [LARGE SCALE GENOMIC DNA]</scope>
    <source>
        <strain evidence="1 2">DSM 22335</strain>
    </source>
</reference>
<dbReference type="Proteomes" id="UP000190888">
    <property type="component" value="Unassembled WGS sequence"/>
</dbReference>
<evidence type="ECO:0000313" key="1">
    <source>
        <dbReference type="EMBL" id="SKA13393.1"/>
    </source>
</evidence>
<evidence type="ECO:0000313" key="2">
    <source>
        <dbReference type="Proteomes" id="UP000190888"/>
    </source>
</evidence>
<dbReference type="AlphaFoldDB" id="A0A1T4RBR1"/>
<dbReference type="STRING" id="413434.SAMN04488132_111100"/>
<accession>A0A1T4RBR1</accession>
<protein>
    <submittedName>
        <fullName evidence="1">Uncharacterized protein</fullName>
    </submittedName>
</protein>